<dbReference type="InterPro" id="IPR013968">
    <property type="entry name" value="PKS_KR"/>
</dbReference>
<keyword evidence="4" id="KW-0808">Transferase</keyword>
<dbReference type="PANTHER" id="PTHR43775">
    <property type="entry name" value="FATTY ACID SYNTHASE"/>
    <property type="match status" value="1"/>
</dbReference>
<dbReference type="SMART" id="SM00823">
    <property type="entry name" value="PKS_PP"/>
    <property type="match status" value="1"/>
</dbReference>
<dbReference type="Pfam" id="PF00550">
    <property type="entry name" value="PP-binding"/>
    <property type="match status" value="1"/>
</dbReference>
<dbReference type="InterPro" id="IPR006162">
    <property type="entry name" value="Ppantetheine_attach_site"/>
</dbReference>
<dbReference type="InterPro" id="IPR020806">
    <property type="entry name" value="PKS_PP-bd"/>
</dbReference>
<comment type="cofactor">
    <cofactor evidence="1">
        <name>pantetheine 4'-phosphate</name>
        <dbReference type="ChEBI" id="CHEBI:47942"/>
    </cofactor>
</comment>
<evidence type="ECO:0000256" key="3">
    <source>
        <dbReference type="ARBA" id="ARBA00022553"/>
    </source>
</evidence>
<evidence type="ECO:0000256" key="8">
    <source>
        <dbReference type="SAM" id="MobiDB-lite"/>
    </source>
</evidence>
<sequence>MSEGNDQLVEALRASVRENERLKQAEHEPVAIVSMSCRCPGGVSSPEELWKLVAEERDAVGPLPTDRGWDLDRLYDPDPDNQGTFYVSEGGFLDDAARFDPDFFGIAPREAEAMDPQQRLLLETSWELFERAGLLPQALKATATGVFLGAAWQGYGEGWRNPPEGLQGHLVTGMSTSVISGRIAYTLGLEGPAITLDTGCSSSFVALHLAMQSLRRRECSLAVVGGAAVMSAPISLVGFSRHRALASDGRCKAFSARADGMGLGEGAGTLLLERLSDARRNGHPVLAVVAGSAINQDGASNGMAAPNGTAQQQVIRQALDNARLEPGDVDTVEAHGTGTSLGDPIEAEALLATYGRERSPENPLWIGSLKSNIGHAQAAAGVLSIIKTVEAVRHGRYPRTLHVDEPSPHVDWWSGAVAPLREARPWPGADGPRTAGISSFGVSGTNAHVILSETPPAEEPAAEEPRQIPAAVPWLLSARTEEALRRQAAGLRERISAHDVPEPLDIAYSLATARTAFEHRAAVVGGGLEDLRGGLDAIAEGRSDGEVVRGTARRGRDRRIVFMFPGQGAQWAGMARRLLEDSADFADRMAECDRALTPFTGWSLLELLADDDAGWMERVDQVQPVLFAVMVSLAGMWRAAGVEPDAVIGHSQGEIAAACVGGILSLDDAARVVALRSRSLTRIAGGGGMLSVALAPERVRALLRERPGLSLAAANGAESTVVSGAGADLDLLARELEDSGTRTRRIPVDYASHSADVELLRDELLEALGPIVHRDGEVPFYSTVTGGLMEMSQAGAEYWYRNLRRTVELESVTRLLAEAGHDVFLEISPHPVLTPAVAETLSDAERIDSAVVGGTLRRDDGGLDRFLRSACELHVSGVAVDWERLLPGGRTVDLPTYPFQRRRYWMDAPPPGTAALSGAGQWRYQVAWRVLDEASAPELQGDWIVAVPAGWGGSPAVAEVLDAVNAHGGRAVPIELDAAVDDRASIAERLRTREAPAGVLSLLALAQEPVSPSGRSAGMTLNTALLQALGDTGGQVPLWAATRGAVAVHPGDSLTSPDQAATWGMGRIAAIEHPQFWAGLVDLPERMDTAAGRRLAAVLTGESGEPEVAVRGSGTFVRRLTPAPDATAEWRPGGTVLVTGGTGALGGHVARWLARNGAGHIVLAGRRGMAAPGAEELRSELVGLGAEATVVACDAADRESLSEVLEGLADLDAVVHAAGVLEDGLLDTLTGERCDAVFRPKVAAARNLHELTLDRDLSAFVLFSSFAGTLGGPGQGGYAAANAYLDALARHRRDAGMPATSIAWGAWDGGGLVDEETAARLRRTGMPAMPPEQAVAAMGRAVGSRDTSVAVADVDWALLASSSPLTAGSPVVAEIPAIREWRTPAQQDRPEPSGGKWAQLRGVERRQALTELVTAEVAASLGHGAETLAADRAFRELGFDSLTAVDLRNRLAAATGVSLAVTLVFDYPTIEELVGHISEVLPGDSSSAEEESAPAPPASAVEPEEDPIAIVAMSCRMPGGVSTPEDLWRLLDAGGDAVGPFPEDRGWDLDGLYDPDPDTPGTYYVRGGGFLHDAADFDAGFFGLSPREALTTDPQQRLLLEASWEAFERAGLDPRTLKGTRTGVYVGASYNDYGTRIGHPSEHEGHLALGSAGSVASGRVSYTFGLEGPAMTVDTACSSSLVALHLAVQALRRGECTMALAGGVVVMSSMDTFVEWSRQRAMAPDGRCKAFSANADGAGWAEGVGLVLLEPLSRARRLGHRVLGLVRGSAVNQDGASNGLTAPNG</sequence>
<feature type="domain" description="Carrier" evidence="9">
    <location>
        <begin position="1407"/>
        <end position="1481"/>
    </location>
</feature>
<dbReference type="SMART" id="SM00825">
    <property type="entry name" value="PKS_KS"/>
    <property type="match status" value="2"/>
</dbReference>
<organism evidence="11 12">
    <name type="scientific">Streptomonospora alba</name>
    <dbReference type="NCBI Taxonomy" id="183763"/>
    <lineage>
        <taxon>Bacteria</taxon>
        <taxon>Bacillati</taxon>
        <taxon>Actinomycetota</taxon>
        <taxon>Actinomycetes</taxon>
        <taxon>Streptosporangiales</taxon>
        <taxon>Nocardiopsidaceae</taxon>
        <taxon>Streptomonospora</taxon>
    </lineage>
</organism>
<evidence type="ECO:0000256" key="2">
    <source>
        <dbReference type="ARBA" id="ARBA00022450"/>
    </source>
</evidence>
<feature type="domain" description="Ketosynthase family 3 (KS3)" evidence="10">
    <location>
        <begin position="1505"/>
        <end position="1785"/>
    </location>
</feature>
<dbReference type="InterPro" id="IPR015083">
    <property type="entry name" value="NorB/c/GfsB-D-like_docking"/>
</dbReference>
<feature type="region of interest" description="Disordered" evidence="8">
    <location>
        <begin position="1482"/>
        <end position="1502"/>
    </location>
</feature>
<dbReference type="PROSITE" id="PS50075">
    <property type="entry name" value="CARRIER"/>
    <property type="match status" value="1"/>
</dbReference>
<accession>A0A0C2G695</accession>
<dbReference type="SUPFAM" id="SSF51735">
    <property type="entry name" value="NAD(P)-binding Rossmann-fold domains"/>
    <property type="match status" value="2"/>
</dbReference>
<dbReference type="GO" id="GO:0031177">
    <property type="term" value="F:phosphopantetheine binding"/>
    <property type="evidence" value="ECO:0007669"/>
    <property type="project" value="InterPro"/>
</dbReference>
<gene>
    <name evidence="11" type="ORF">LP52_11220</name>
</gene>
<dbReference type="FunFam" id="3.40.47.10:FF:000019">
    <property type="entry name" value="Polyketide synthase type I"/>
    <property type="match status" value="1"/>
</dbReference>
<dbReference type="SUPFAM" id="SSF47336">
    <property type="entry name" value="ACP-like"/>
    <property type="match status" value="1"/>
</dbReference>
<dbReference type="InterPro" id="IPR001227">
    <property type="entry name" value="Ac_transferase_dom_sf"/>
</dbReference>
<dbReference type="Pfam" id="PF02801">
    <property type="entry name" value="Ketoacyl-synt_C"/>
    <property type="match status" value="1"/>
</dbReference>
<evidence type="ECO:0000313" key="11">
    <source>
        <dbReference type="EMBL" id="KIH98823.1"/>
    </source>
</evidence>
<dbReference type="PROSITE" id="PS52004">
    <property type="entry name" value="KS3_2"/>
    <property type="match status" value="2"/>
</dbReference>
<evidence type="ECO:0000256" key="7">
    <source>
        <dbReference type="ARBA" id="ARBA00023315"/>
    </source>
</evidence>
<dbReference type="InterPro" id="IPR009081">
    <property type="entry name" value="PP-bd_ACP"/>
</dbReference>
<dbReference type="InterPro" id="IPR014031">
    <property type="entry name" value="Ketoacyl_synth_C"/>
</dbReference>
<dbReference type="InterPro" id="IPR018201">
    <property type="entry name" value="Ketoacyl_synth_AS"/>
</dbReference>
<evidence type="ECO:0000313" key="12">
    <source>
        <dbReference type="Proteomes" id="UP000031675"/>
    </source>
</evidence>
<dbReference type="InterPro" id="IPR057326">
    <property type="entry name" value="KR_dom"/>
</dbReference>
<dbReference type="SMART" id="SM00827">
    <property type="entry name" value="PKS_AT"/>
    <property type="match status" value="1"/>
</dbReference>
<dbReference type="CDD" id="cd08952">
    <property type="entry name" value="KR_1_SDR_x"/>
    <property type="match status" value="1"/>
</dbReference>
<dbReference type="PROSITE" id="PS00606">
    <property type="entry name" value="KS3_1"/>
    <property type="match status" value="2"/>
</dbReference>
<evidence type="ECO:0000256" key="1">
    <source>
        <dbReference type="ARBA" id="ARBA00001957"/>
    </source>
</evidence>
<dbReference type="OrthoDB" id="4537517at2"/>
<dbReference type="Pfam" id="PF00698">
    <property type="entry name" value="Acyl_transf_1"/>
    <property type="match status" value="1"/>
</dbReference>
<dbReference type="CDD" id="cd00833">
    <property type="entry name" value="PKS"/>
    <property type="match status" value="2"/>
</dbReference>
<feature type="domain" description="Ketosynthase family 3 (KS3)" evidence="10">
    <location>
        <begin position="27"/>
        <end position="453"/>
    </location>
</feature>
<dbReference type="GO" id="GO:0004312">
    <property type="term" value="F:fatty acid synthase activity"/>
    <property type="evidence" value="ECO:0007669"/>
    <property type="project" value="TreeGrafter"/>
</dbReference>
<dbReference type="STRING" id="183763.LP52_11220"/>
<dbReference type="GO" id="GO:0033068">
    <property type="term" value="P:macrolide biosynthetic process"/>
    <property type="evidence" value="ECO:0007669"/>
    <property type="project" value="UniProtKB-ARBA"/>
</dbReference>
<dbReference type="Proteomes" id="UP000031675">
    <property type="component" value="Unassembled WGS sequence"/>
</dbReference>
<name>A0A0C2G695_9ACTN</name>
<dbReference type="InterPro" id="IPR016036">
    <property type="entry name" value="Malonyl_transacylase_ACP-bd"/>
</dbReference>
<dbReference type="Gene3D" id="3.40.366.10">
    <property type="entry name" value="Malonyl-Coenzyme A Acyl Carrier Protein, domain 2"/>
    <property type="match status" value="1"/>
</dbReference>
<evidence type="ECO:0000256" key="6">
    <source>
        <dbReference type="ARBA" id="ARBA00023268"/>
    </source>
</evidence>
<dbReference type="Pfam" id="PF08990">
    <property type="entry name" value="Docking"/>
    <property type="match status" value="1"/>
</dbReference>
<keyword evidence="2" id="KW-0596">Phosphopantetheine</keyword>
<dbReference type="InterPro" id="IPR014030">
    <property type="entry name" value="Ketoacyl_synth_N"/>
</dbReference>
<dbReference type="InterPro" id="IPR014043">
    <property type="entry name" value="Acyl_transferase_dom"/>
</dbReference>
<feature type="non-terminal residue" evidence="11">
    <location>
        <position position="1785"/>
    </location>
</feature>
<dbReference type="Gene3D" id="3.40.50.720">
    <property type="entry name" value="NAD(P)-binding Rossmann-like Domain"/>
    <property type="match status" value="1"/>
</dbReference>
<dbReference type="SUPFAM" id="SSF55048">
    <property type="entry name" value="Probable ACP-binding domain of malonyl-CoA ACP transacylase"/>
    <property type="match status" value="1"/>
</dbReference>
<dbReference type="SMART" id="SM00822">
    <property type="entry name" value="PKS_KR"/>
    <property type="match status" value="1"/>
</dbReference>
<dbReference type="Gene3D" id="1.10.1200.10">
    <property type="entry name" value="ACP-like"/>
    <property type="match status" value="1"/>
</dbReference>
<dbReference type="InterPro" id="IPR020841">
    <property type="entry name" value="PKS_Beta-ketoAc_synthase_dom"/>
</dbReference>
<dbReference type="FunFam" id="3.40.366.10:FF:000002">
    <property type="entry name" value="Probable polyketide synthase 2"/>
    <property type="match status" value="1"/>
</dbReference>
<dbReference type="InterPro" id="IPR032821">
    <property type="entry name" value="PKS_assoc"/>
</dbReference>
<dbReference type="InterPro" id="IPR016035">
    <property type="entry name" value="Acyl_Trfase/lysoPLipase"/>
</dbReference>
<comment type="caution">
    <text evidence="11">The sequence shown here is derived from an EMBL/GenBank/DDBJ whole genome shotgun (WGS) entry which is preliminary data.</text>
</comment>
<dbReference type="SUPFAM" id="SSF53901">
    <property type="entry name" value="Thiolase-like"/>
    <property type="match status" value="2"/>
</dbReference>
<dbReference type="GO" id="GO:0006633">
    <property type="term" value="P:fatty acid biosynthetic process"/>
    <property type="evidence" value="ECO:0007669"/>
    <property type="project" value="InterPro"/>
</dbReference>
<dbReference type="InterPro" id="IPR016039">
    <property type="entry name" value="Thiolase-like"/>
</dbReference>
<dbReference type="InterPro" id="IPR036736">
    <property type="entry name" value="ACP-like_sf"/>
</dbReference>
<evidence type="ECO:0000259" key="10">
    <source>
        <dbReference type="PROSITE" id="PS52004"/>
    </source>
</evidence>
<dbReference type="PROSITE" id="PS00012">
    <property type="entry name" value="PHOSPHOPANTETHEINE"/>
    <property type="match status" value="1"/>
</dbReference>
<evidence type="ECO:0000259" key="9">
    <source>
        <dbReference type="PROSITE" id="PS50075"/>
    </source>
</evidence>
<dbReference type="SMART" id="SM01294">
    <property type="entry name" value="PKS_PP_betabranch"/>
    <property type="match status" value="1"/>
</dbReference>
<dbReference type="GO" id="GO:0004315">
    <property type="term" value="F:3-oxoacyl-[acyl-carrier-protein] synthase activity"/>
    <property type="evidence" value="ECO:0007669"/>
    <property type="project" value="InterPro"/>
</dbReference>
<keyword evidence="5" id="KW-0045">Antibiotic biosynthesis</keyword>
<dbReference type="SUPFAM" id="SSF52151">
    <property type="entry name" value="FabD/lysophospholipase-like"/>
    <property type="match status" value="1"/>
</dbReference>
<keyword evidence="12" id="KW-1185">Reference proteome</keyword>
<reference evidence="12" key="1">
    <citation type="journal article" date="2015" name="Chem. Biol.">
        <title>Structure, bioactivity, and resistance mechanism of streptomonomicin, an unusual lasso Peptide from an understudied halophilic actinomycete.</title>
        <authorList>
            <person name="Metelev M."/>
            <person name="Tietz J.I."/>
            <person name="Melby J.O."/>
            <person name="Blair P.M."/>
            <person name="Zhu L."/>
            <person name="Livnat I."/>
            <person name="Severinov K."/>
            <person name="Mitchell D.A."/>
        </authorList>
    </citation>
    <scope>NUCLEOTIDE SEQUENCE [LARGE SCALE GENOMIC DNA]</scope>
    <source>
        <strain evidence="12">YIM 90003</strain>
    </source>
</reference>
<keyword evidence="3" id="KW-0597">Phosphoprotein</keyword>
<evidence type="ECO:0000256" key="5">
    <source>
        <dbReference type="ARBA" id="ARBA00023194"/>
    </source>
</evidence>
<dbReference type="InterPro" id="IPR036291">
    <property type="entry name" value="NAD(P)-bd_dom_sf"/>
</dbReference>
<dbReference type="InterPro" id="IPR050091">
    <property type="entry name" value="PKS_NRPS_Biosynth_Enz"/>
</dbReference>
<dbReference type="Pfam" id="PF16197">
    <property type="entry name" value="KAsynt_C_assoc"/>
    <property type="match status" value="1"/>
</dbReference>
<evidence type="ECO:0000256" key="4">
    <source>
        <dbReference type="ARBA" id="ARBA00022679"/>
    </source>
</evidence>
<dbReference type="Gene3D" id="3.40.47.10">
    <property type="match status" value="2"/>
</dbReference>
<dbReference type="Gene3D" id="3.30.70.3290">
    <property type="match status" value="1"/>
</dbReference>
<dbReference type="Pfam" id="PF00109">
    <property type="entry name" value="ketoacyl-synt"/>
    <property type="match status" value="2"/>
</dbReference>
<dbReference type="EMBL" id="JROO01000019">
    <property type="protein sequence ID" value="KIH98823.1"/>
    <property type="molecule type" value="Genomic_DNA"/>
</dbReference>
<dbReference type="Pfam" id="PF08659">
    <property type="entry name" value="KR"/>
    <property type="match status" value="1"/>
</dbReference>
<keyword evidence="7" id="KW-0012">Acyltransferase</keyword>
<protein>
    <submittedName>
        <fullName evidence="11">Uncharacterized protein</fullName>
    </submittedName>
</protein>
<proteinExistence type="predicted"/>
<keyword evidence="6" id="KW-0511">Multifunctional enzyme</keyword>
<dbReference type="PANTHER" id="PTHR43775:SF51">
    <property type="entry name" value="INACTIVE PHENOLPHTHIOCEROL SYNTHESIS POLYKETIDE SYNTHASE TYPE I PKS1-RELATED"/>
    <property type="match status" value="1"/>
</dbReference>
<dbReference type="RefSeq" id="WP_040273080.1">
    <property type="nucleotide sequence ID" value="NZ_JROO01000019.1"/>
</dbReference>